<sequence>MSDAYAKLVRRVDARIIPFIFVLHLASFLDRVNIGHARLYGMEAAIGITSSQYAVSLSIFFVGYVLFEVPSNLMMKQTTAPRWIGSIMVAWGLATMFTAAVNNYSQLLVIRILLGVAESGFFPGMIHYLSFWYSRRQQGLRIAMLTCASTVASCISGPISYSISSLDGHWLRSWQWVFVIEGAPTILLGIVTVLLMPSSPKDAKWLSPAESDLLAHHLTASHVEIHASRFDKKQFIQAFTDYKTYMYMALYFTFMCPMYSTALLMPTIVKDLGFETATTMLLTAPPYLCAIIFNLTLAYNSDRTMNRSFHVMFAALFASIGFLTLLLAKTTALRYAAICFVACGVSSATAPTLSWVNNNLVGSTRAATASALIIMFGNCGGILAGQFYSQDEAPTYFRSHTINLALLCATLLLSLTLRFLLANENHTMDNNHRSDKQTTEFRYIL</sequence>
<dbReference type="EMBL" id="QTSX02003925">
    <property type="protein sequence ID" value="KAJ9067652.1"/>
    <property type="molecule type" value="Genomic_DNA"/>
</dbReference>
<accession>A0ACC2SZY7</accession>
<gene>
    <name evidence="1" type="ORF">DSO57_1036945</name>
</gene>
<name>A0ACC2SZY7_9FUNG</name>
<keyword evidence="2" id="KW-1185">Reference proteome</keyword>
<dbReference type="Proteomes" id="UP001165960">
    <property type="component" value="Unassembled WGS sequence"/>
</dbReference>
<evidence type="ECO:0000313" key="1">
    <source>
        <dbReference type="EMBL" id="KAJ9067652.1"/>
    </source>
</evidence>
<proteinExistence type="predicted"/>
<protein>
    <submittedName>
        <fullName evidence="1">Uncharacterized protein</fullName>
    </submittedName>
</protein>
<reference evidence="1" key="1">
    <citation type="submission" date="2022-04" db="EMBL/GenBank/DDBJ databases">
        <title>Genome of the entomopathogenic fungus Entomophthora muscae.</title>
        <authorList>
            <person name="Elya C."/>
            <person name="Lovett B.R."/>
            <person name="Lee E."/>
            <person name="Macias A.M."/>
            <person name="Hajek A.E."/>
            <person name="De Bivort B.L."/>
            <person name="Kasson M.T."/>
            <person name="De Fine Licht H.H."/>
            <person name="Stajich J.E."/>
        </authorList>
    </citation>
    <scope>NUCLEOTIDE SEQUENCE</scope>
    <source>
        <strain evidence="1">Berkeley</strain>
    </source>
</reference>
<organism evidence="1 2">
    <name type="scientific">Entomophthora muscae</name>
    <dbReference type="NCBI Taxonomy" id="34485"/>
    <lineage>
        <taxon>Eukaryota</taxon>
        <taxon>Fungi</taxon>
        <taxon>Fungi incertae sedis</taxon>
        <taxon>Zoopagomycota</taxon>
        <taxon>Entomophthoromycotina</taxon>
        <taxon>Entomophthoromycetes</taxon>
        <taxon>Entomophthorales</taxon>
        <taxon>Entomophthoraceae</taxon>
        <taxon>Entomophthora</taxon>
    </lineage>
</organism>
<comment type="caution">
    <text evidence="1">The sequence shown here is derived from an EMBL/GenBank/DDBJ whole genome shotgun (WGS) entry which is preliminary data.</text>
</comment>
<evidence type="ECO:0000313" key="2">
    <source>
        <dbReference type="Proteomes" id="UP001165960"/>
    </source>
</evidence>